<organism evidence="2 3">
    <name type="scientific">Coprococcus eutactus</name>
    <dbReference type="NCBI Taxonomy" id="33043"/>
    <lineage>
        <taxon>Bacteria</taxon>
        <taxon>Bacillati</taxon>
        <taxon>Bacillota</taxon>
        <taxon>Clostridia</taxon>
        <taxon>Lachnospirales</taxon>
        <taxon>Lachnospiraceae</taxon>
        <taxon>Coprococcus</taxon>
    </lineage>
</organism>
<accession>A0A3R5WKV5</accession>
<keyword evidence="1" id="KW-1133">Transmembrane helix</keyword>
<dbReference type="OrthoDB" id="1938125at2"/>
<comment type="caution">
    <text evidence="2">The sequence shown here is derived from an EMBL/GenBank/DDBJ whole genome shotgun (WGS) entry which is preliminary data.</text>
</comment>
<proteinExistence type="predicted"/>
<keyword evidence="1" id="KW-0472">Membrane</keyword>
<dbReference type="AlphaFoldDB" id="A0A3R5WKV5"/>
<sequence>MAKRIKRYIAYVDALLERDDIDVKKEMDRHLVQIGFFMHERLIHLIVLALFAVLTVITCIAFVVTANISLLILALAFMVLLVPYIKHYHLLENSVQYMYEQYDRMLEKSREDVFVNR</sequence>
<evidence type="ECO:0000313" key="2">
    <source>
        <dbReference type="EMBL" id="RGS43640.1"/>
    </source>
</evidence>
<name>A0A3R5WKV5_9FIRM</name>
<evidence type="ECO:0000313" key="3">
    <source>
        <dbReference type="Proteomes" id="UP000283295"/>
    </source>
</evidence>
<gene>
    <name evidence="2" type="ORF">DWX94_03460</name>
</gene>
<dbReference type="EMBL" id="QRVK01000005">
    <property type="protein sequence ID" value="RGS43640.1"/>
    <property type="molecule type" value="Genomic_DNA"/>
</dbReference>
<feature type="transmembrane region" description="Helical" evidence="1">
    <location>
        <begin position="70"/>
        <end position="88"/>
    </location>
</feature>
<reference evidence="2 3" key="1">
    <citation type="submission" date="2018-08" db="EMBL/GenBank/DDBJ databases">
        <title>A genome reference for cultivated species of the human gut microbiota.</title>
        <authorList>
            <person name="Zou Y."/>
            <person name="Xue W."/>
            <person name="Luo G."/>
        </authorList>
    </citation>
    <scope>NUCLEOTIDE SEQUENCE [LARGE SCALE GENOMIC DNA]</scope>
    <source>
        <strain evidence="2 3">AF22-21</strain>
    </source>
</reference>
<protein>
    <submittedName>
        <fullName evidence="2">Uncharacterized protein</fullName>
    </submittedName>
</protein>
<feature type="transmembrane region" description="Helical" evidence="1">
    <location>
        <begin position="42"/>
        <end position="64"/>
    </location>
</feature>
<dbReference type="Proteomes" id="UP000283295">
    <property type="component" value="Unassembled WGS sequence"/>
</dbReference>
<evidence type="ECO:0000256" key="1">
    <source>
        <dbReference type="SAM" id="Phobius"/>
    </source>
</evidence>
<keyword evidence="1" id="KW-0812">Transmembrane</keyword>